<keyword evidence="1" id="KW-0472">Membrane</keyword>
<dbReference type="Pfam" id="PF07332">
    <property type="entry name" value="Phage_holin_3_6"/>
    <property type="match status" value="1"/>
</dbReference>
<keyword evidence="1" id="KW-1133">Transmembrane helix</keyword>
<protein>
    <submittedName>
        <fullName evidence="2">Phage holin family protein</fullName>
    </submittedName>
</protein>
<accession>A0ABV3Y0T4</accession>
<sequence>MSQRDDLKSAVSMSLSYVKQETIDPVKRLGGLLLWGVVASVLTAFGFVLVALGLLRLLQDETGSAFHGHLNWLPYLITLVVVGIVLAVTFKRIGKRGG</sequence>
<name>A0ABV3Y0T4_9ACTN</name>
<dbReference type="Proteomes" id="UP001560267">
    <property type="component" value="Unassembled WGS sequence"/>
</dbReference>
<keyword evidence="3" id="KW-1185">Reference proteome</keyword>
<evidence type="ECO:0000313" key="3">
    <source>
        <dbReference type="Proteomes" id="UP001560267"/>
    </source>
</evidence>
<reference evidence="2 3" key="1">
    <citation type="submission" date="2024-07" db="EMBL/GenBank/DDBJ databases">
        <title>Draft Genome Sequence of Ferrimicrobium acidiphilum Strain YE2023, Isolated from a Pulp of Bioleach Reactor.</title>
        <authorList>
            <person name="Elkina Y.A."/>
            <person name="Bulaeva A.G."/>
            <person name="Beletsky A.V."/>
            <person name="Mardanov A.V."/>
        </authorList>
    </citation>
    <scope>NUCLEOTIDE SEQUENCE [LARGE SCALE GENOMIC DNA]</scope>
    <source>
        <strain evidence="2 3">YE2023</strain>
    </source>
</reference>
<gene>
    <name evidence="2" type="ORF">AB6A68_04860</name>
</gene>
<feature type="transmembrane region" description="Helical" evidence="1">
    <location>
        <begin position="32"/>
        <end position="52"/>
    </location>
</feature>
<feature type="transmembrane region" description="Helical" evidence="1">
    <location>
        <begin position="72"/>
        <end position="90"/>
    </location>
</feature>
<keyword evidence="1" id="KW-0812">Transmembrane</keyword>
<evidence type="ECO:0000256" key="1">
    <source>
        <dbReference type="SAM" id="Phobius"/>
    </source>
</evidence>
<dbReference type="InterPro" id="IPR009937">
    <property type="entry name" value="Phage_holin_3_6"/>
</dbReference>
<proteinExistence type="predicted"/>
<dbReference type="RefSeq" id="WP_298384897.1">
    <property type="nucleotide sequence ID" value="NZ_JBFSHR010000011.1"/>
</dbReference>
<organism evidence="2 3">
    <name type="scientific">Ferrimicrobium acidiphilum</name>
    <dbReference type="NCBI Taxonomy" id="121039"/>
    <lineage>
        <taxon>Bacteria</taxon>
        <taxon>Bacillati</taxon>
        <taxon>Actinomycetota</taxon>
        <taxon>Acidimicrobiia</taxon>
        <taxon>Acidimicrobiales</taxon>
        <taxon>Acidimicrobiaceae</taxon>
        <taxon>Ferrimicrobium</taxon>
    </lineage>
</organism>
<dbReference type="EMBL" id="JBFSHR010000011">
    <property type="protein sequence ID" value="MEX6429167.1"/>
    <property type="molecule type" value="Genomic_DNA"/>
</dbReference>
<evidence type="ECO:0000313" key="2">
    <source>
        <dbReference type="EMBL" id="MEX6429167.1"/>
    </source>
</evidence>
<comment type="caution">
    <text evidence="2">The sequence shown here is derived from an EMBL/GenBank/DDBJ whole genome shotgun (WGS) entry which is preliminary data.</text>
</comment>